<evidence type="ECO:0000313" key="2">
    <source>
        <dbReference type="EMBL" id="CCQ47410.1"/>
    </source>
</evidence>
<evidence type="ECO:0000259" key="1">
    <source>
        <dbReference type="PROSITE" id="PS51384"/>
    </source>
</evidence>
<keyword evidence="3" id="KW-1185">Reference proteome</keyword>
<dbReference type="CDD" id="cd06193">
    <property type="entry name" value="siderophore_interacting"/>
    <property type="match status" value="1"/>
</dbReference>
<accession>A0A024H5F7</accession>
<dbReference type="Gene3D" id="3.40.50.80">
    <property type="entry name" value="Nucleotide-binding domain of ferredoxin-NADP reductase (FNR) module"/>
    <property type="match status" value="1"/>
</dbReference>
<dbReference type="EMBL" id="CAQI01000049">
    <property type="protein sequence ID" value="CCQ47410.1"/>
    <property type="molecule type" value="Genomic_DNA"/>
</dbReference>
<name>A0A024H5F7_9MICC</name>
<dbReference type="PANTHER" id="PTHR30157:SF0">
    <property type="entry name" value="NADPH-DEPENDENT FERRIC-CHELATE REDUCTASE"/>
    <property type="match status" value="1"/>
</dbReference>
<dbReference type="OrthoDB" id="9814826at2"/>
<comment type="caution">
    <text evidence="2">The sequence shown here is derived from an EMBL/GenBank/DDBJ whole genome shotgun (WGS) entry which is preliminary data.</text>
</comment>
<gene>
    <name evidence="2" type="primary">viuB</name>
    <name evidence="2" type="ORF">ARTSIC4J27_3392</name>
</gene>
<reference evidence="3" key="1">
    <citation type="journal article" date="2014" name="Genome Announc.">
        <title>Genome Sequence of Arthrobacter siccitolerans 4J27, a Xeroprotectant-Producing Desiccation-Tolerant Microorganism.</title>
        <authorList>
            <person name="Manzanera M."/>
            <person name="Santa-Cruz-Calvo L."/>
            <person name="Vilchez J.I."/>
            <person name="Garcia-Fontana C."/>
            <person name="Silva-Castro G.A."/>
            <person name="Calvo C."/>
            <person name="Gonzalez-Lopez J."/>
        </authorList>
    </citation>
    <scope>NUCLEOTIDE SEQUENCE [LARGE SCALE GENOMIC DNA]</scope>
    <source>
        <strain evidence="3">4J27</strain>
    </source>
</reference>
<dbReference type="GO" id="GO:0016491">
    <property type="term" value="F:oxidoreductase activity"/>
    <property type="evidence" value="ECO:0007669"/>
    <property type="project" value="InterPro"/>
</dbReference>
<organism evidence="2 3">
    <name type="scientific">Pseudarthrobacter siccitolerans</name>
    <dbReference type="NCBI Taxonomy" id="861266"/>
    <lineage>
        <taxon>Bacteria</taxon>
        <taxon>Bacillati</taxon>
        <taxon>Actinomycetota</taxon>
        <taxon>Actinomycetes</taxon>
        <taxon>Micrococcales</taxon>
        <taxon>Micrococcaceae</taxon>
        <taxon>Pseudarthrobacter</taxon>
    </lineage>
</organism>
<dbReference type="InterPro" id="IPR017938">
    <property type="entry name" value="Riboflavin_synthase-like_b-brl"/>
</dbReference>
<dbReference type="SUPFAM" id="SSF63380">
    <property type="entry name" value="Riboflavin synthase domain-like"/>
    <property type="match status" value="1"/>
</dbReference>
<dbReference type="STRING" id="861266.ARTSIC4J27_3392"/>
<dbReference type="InterPro" id="IPR039261">
    <property type="entry name" value="FNR_nucleotide-bd"/>
</dbReference>
<dbReference type="Gene3D" id="2.40.30.10">
    <property type="entry name" value="Translation factors"/>
    <property type="match status" value="1"/>
</dbReference>
<evidence type="ECO:0000313" key="3">
    <source>
        <dbReference type="Proteomes" id="UP000035722"/>
    </source>
</evidence>
<dbReference type="FunFam" id="2.40.30.10:FF:000131">
    <property type="entry name" value="NADPH-dependent ferric siderophore reductase"/>
    <property type="match status" value="1"/>
</dbReference>
<dbReference type="Pfam" id="PF04954">
    <property type="entry name" value="SIP"/>
    <property type="match status" value="1"/>
</dbReference>
<dbReference type="InterPro" id="IPR039374">
    <property type="entry name" value="SIP_fam"/>
</dbReference>
<feature type="domain" description="FAD-binding FR-type" evidence="1">
    <location>
        <begin position="15"/>
        <end position="140"/>
    </location>
</feature>
<sequence length="279" mass="30422">MSIMPAATSATKKSRPQVNLTVVRREQLSPHMVRIVAGGDGFADFTNNDFVDRYVKLVFPQPGVEYPSPLDLWSIRETLPREQWPFTRTYTVRWVDEAARELAIDFVVHGDEGLAGPWAAAAQPGETLTFTGPGGAYNPAPDADWYLFAGDEAALPAIAAVIESLPAEAAGLAFLEVDSDADIQAIAAPAGVELHWLTRDGVPAGDSDLLVQAVTDAEWPAGRVDVFAHGERGYMKALRDVFFKQRGLDRKQVSLSGYWAKGRVEDVFQAEKKLPVGQI</sequence>
<dbReference type="Proteomes" id="UP000035722">
    <property type="component" value="Unassembled WGS sequence"/>
</dbReference>
<protein>
    <submittedName>
        <fullName evidence="2">Siderophore-interacting family protein</fullName>
    </submittedName>
</protein>
<dbReference type="Pfam" id="PF08021">
    <property type="entry name" value="FAD_binding_9"/>
    <property type="match status" value="1"/>
</dbReference>
<dbReference type="InterPro" id="IPR013113">
    <property type="entry name" value="SIP_FAD-bd"/>
</dbReference>
<dbReference type="InterPro" id="IPR017927">
    <property type="entry name" value="FAD-bd_FR_type"/>
</dbReference>
<proteinExistence type="predicted"/>
<dbReference type="PROSITE" id="PS51384">
    <property type="entry name" value="FAD_FR"/>
    <property type="match status" value="1"/>
</dbReference>
<dbReference type="RefSeq" id="WP_050056264.1">
    <property type="nucleotide sequence ID" value="NZ_CAQI01000049.1"/>
</dbReference>
<dbReference type="PANTHER" id="PTHR30157">
    <property type="entry name" value="FERRIC REDUCTASE, NADPH-DEPENDENT"/>
    <property type="match status" value="1"/>
</dbReference>
<dbReference type="InterPro" id="IPR007037">
    <property type="entry name" value="SIP_rossman_dom"/>
</dbReference>
<dbReference type="AlphaFoldDB" id="A0A024H5F7"/>